<organism evidence="1 2">
    <name type="scientific">Citrullus colocynthis</name>
    <name type="common">colocynth</name>
    <dbReference type="NCBI Taxonomy" id="252529"/>
    <lineage>
        <taxon>Eukaryota</taxon>
        <taxon>Viridiplantae</taxon>
        <taxon>Streptophyta</taxon>
        <taxon>Embryophyta</taxon>
        <taxon>Tracheophyta</taxon>
        <taxon>Spermatophyta</taxon>
        <taxon>Magnoliopsida</taxon>
        <taxon>eudicotyledons</taxon>
        <taxon>Gunneridae</taxon>
        <taxon>Pentapetalae</taxon>
        <taxon>rosids</taxon>
        <taxon>fabids</taxon>
        <taxon>Cucurbitales</taxon>
        <taxon>Cucurbitaceae</taxon>
        <taxon>Benincaseae</taxon>
        <taxon>Citrullus</taxon>
    </lineage>
</organism>
<evidence type="ECO:0000313" key="1">
    <source>
        <dbReference type="EMBL" id="CAK9317725.1"/>
    </source>
</evidence>
<accession>A0ABP0YDJ8</accession>
<dbReference type="Proteomes" id="UP001642487">
    <property type="component" value="Chromosome 3"/>
</dbReference>
<sequence length="209" mass="23823">MIGSHSSRPAARQCVQLLVVGRAAQPVVCHRFELHFVIGCLVRQPLLPPYRSLYSTIELTFSPTFVVLQSSISNMAEENKISKVYIHFYHNGESPGRIKQRGSIEISHHHILLPNRLLGQQVFSTALMAPIYPLKSRFCRRFYASISCQSPPLNIFSPISHVWGLQQLSNNNNLVSSLVVRTKYCFIRSQWCDFFILRYSLPGYVSLAQ</sequence>
<evidence type="ECO:0000313" key="2">
    <source>
        <dbReference type="Proteomes" id="UP001642487"/>
    </source>
</evidence>
<keyword evidence="2" id="KW-1185">Reference proteome</keyword>
<reference evidence="1 2" key="1">
    <citation type="submission" date="2024-03" db="EMBL/GenBank/DDBJ databases">
        <authorList>
            <person name="Gkanogiannis A."/>
            <person name="Becerra Lopez-Lavalle L."/>
        </authorList>
    </citation>
    <scope>NUCLEOTIDE SEQUENCE [LARGE SCALE GENOMIC DNA]</scope>
</reference>
<proteinExistence type="predicted"/>
<name>A0ABP0YDJ8_9ROSI</name>
<dbReference type="EMBL" id="OZ021737">
    <property type="protein sequence ID" value="CAK9317725.1"/>
    <property type="molecule type" value="Genomic_DNA"/>
</dbReference>
<gene>
    <name evidence="1" type="ORF">CITCOLO1_LOCUS9640</name>
</gene>
<protein>
    <submittedName>
        <fullName evidence="1">Uncharacterized protein</fullName>
    </submittedName>
</protein>